<dbReference type="PANTHER" id="PTHR30483">
    <property type="entry name" value="LEUCINE-SPECIFIC-BINDING PROTEIN"/>
    <property type="match status" value="1"/>
</dbReference>
<protein>
    <submittedName>
        <fullName evidence="6">Branched chain amino acid ABC transporter substrate-binding protein</fullName>
    </submittedName>
</protein>
<comment type="caution">
    <text evidence="6">The sequence shown here is derived from an EMBL/GenBank/DDBJ whole genome shotgun (WGS) entry which is preliminary data.</text>
</comment>
<dbReference type="EMBL" id="BSOS01000005">
    <property type="protein sequence ID" value="GLR65567.1"/>
    <property type="molecule type" value="Genomic_DNA"/>
</dbReference>
<keyword evidence="3" id="KW-0813">Transport</keyword>
<comment type="similarity">
    <text evidence="1">Belongs to the leucine-binding protein family.</text>
</comment>
<evidence type="ECO:0000259" key="5">
    <source>
        <dbReference type="Pfam" id="PF13458"/>
    </source>
</evidence>
<keyword evidence="3" id="KW-0029">Amino-acid transport</keyword>
<feature type="domain" description="Leucine-binding protein" evidence="5">
    <location>
        <begin position="38"/>
        <end position="365"/>
    </location>
</feature>
<evidence type="ECO:0000256" key="1">
    <source>
        <dbReference type="ARBA" id="ARBA00010062"/>
    </source>
</evidence>
<evidence type="ECO:0000256" key="2">
    <source>
        <dbReference type="ARBA" id="ARBA00022729"/>
    </source>
</evidence>
<gene>
    <name evidence="6" type="ORF">GCM10010909_02450</name>
</gene>
<dbReference type="Gene3D" id="3.40.50.2300">
    <property type="match status" value="2"/>
</dbReference>
<dbReference type="InterPro" id="IPR028081">
    <property type="entry name" value="Leu-bd"/>
</dbReference>
<dbReference type="InterPro" id="IPR051010">
    <property type="entry name" value="BCAA_transport"/>
</dbReference>
<dbReference type="SUPFAM" id="SSF53822">
    <property type="entry name" value="Periplasmic binding protein-like I"/>
    <property type="match status" value="1"/>
</dbReference>
<sequence>MSYLTRRFLLASLSTSLIAGRARAAAPQAQPPAPAVTGVVLPLSGDLSLIGDECLRGIHLAAGAVNAAGGIAGKEVALVAADAVDQSHVAAAVNGVIGGGHAGVVLGTGASALSYPGSAAAELAQVPYIELNAPADGLTARGFKFLLRTGPTTSMIGGLAVGAIQSRFAGRKIGLLFNTGATGGAIAAGVIAALGNAKIPVLLAIGYPEDVTDLYDPVGRFMRAGVELVLHAGGPADVLGFYLAMQEQGWRPGAVIGCGNGYMLRETADALGAAFDGTLVIGAPFYPAAAAPIAQAYQAKYGTPPRGADSLTAYVGAKLVFDTLNAQGGSADKLLDVLRKVDIPAGGLANGFGVAFDASGQNTRSFVTLQRWRGSQLTPV</sequence>
<reference evidence="7" key="1">
    <citation type="journal article" date="2019" name="Int. J. Syst. Evol. Microbiol.">
        <title>The Global Catalogue of Microorganisms (GCM) 10K type strain sequencing project: providing services to taxonomists for standard genome sequencing and annotation.</title>
        <authorList>
            <consortium name="The Broad Institute Genomics Platform"/>
            <consortium name="The Broad Institute Genome Sequencing Center for Infectious Disease"/>
            <person name="Wu L."/>
            <person name="Ma J."/>
        </authorList>
    </citation>
    <scope>NUCLEOTIDE SEQUENCE [LARGE SCALE GENOMIC DNA]</scope>
    <source>
        <strain evidence="7">NBRC 112502</strain>
    </source>
</reference>
<dbReference type="Pfam" id="PF13458">
    <property type="entry name" value="Peripla_BP_6"/>
    <property type="match status" value="1"/>
</dbReference>
<organism evidence="6 7">
    <name type="scientific">Acidocella aquatica</name>
    <dbReference type="NCBI Taxonomy" id="1922313"/>
    <lineage>
        <taxon>Bacteria</taxon>
        <taxon>Pseudomonadati</taxon>
        <taxon>Pseudomonadota</taxon>
        <taxon>Alphaproteobacteria</taxon>
        <taxon>Acetobacterales</taxon>
        <taxon>Acidocellaceae</taxon>
        <taxon>Acidocella</taxon>
    </lineage>
</organism>
<dbReference type="PANTHER" id="PTHR30483:SF6">
    <property type="entry name" value="PERIPLASMIC BINDING PROTEIN OF ABC TRANSPORTER FOR NATURAL AMINO ACIDS"/>
    <property type="match status" value="1"/>
</dbReference>
<dbReference type="InterPro" id="IPR028082">
    <property type="entry name" value="Peripla_BP_I"/>
</dbReference>
<accession>A0ABQ6A1P9</accession>
<evidence type="ECO:0000256" key="4">
    <source>
        <dbReference type="SAM" id="SignalP"/>
    </source>
</evidence>
<feature type="signal peptide" evidence="4">
    <location>
        <begin position="1"/>
        <end position="24"/>
    </location>
</feature>
<name>A0ABQ6A1P9_9PROT</name>
<evidence type="ECO:0000256" key="3">
    <source>
        <dbReference type="ARBA" id="ARBA00022970"/>
    </source>
</evidence>
<feature type="chain" id="PRO_5046850640" evidence="4">
    <location>
        <begin position="25"/>
        <end position="380"/>
    </location>
</feature>
<keyword evidence="7" id="KW-1185">Reference proteome</keyword>
<keyword evidence="2 4" id="KW-0732">Signal</keyword>
<proteinExistence type="inferred from homology"/>
<dbReference type="Proteomes" id="UP001156641">
    <property type="component" value="Unassembled WGS sequence"/>
</dbReference>
<evidence type="ECO:0000313" key="7">
    <source>
        <dbReference type="Proteomes" id="UP001156641"/>
    </source>
</evidence>
<evidence type="ECO:0000313" key="6">
    <source>
        <dbReference type="EMBL" id="GLR65567.1"/>
    </source>
</evidence>